<protein>
    <submittedName>
        <fullName evidence="5">Ankyrin repeat domain-containing protein</fullName>
    </submittedName>
</protein>
<gene>
    <name evidence="5" type="ORF">P9H32_14035</name>
</gene>
<dbReference type="PROSITE" id="PS50088">
    <property type="entry name" value="ANK_REPEAT"/>
    <property type="match status" value="2"/>
</dbReference>
<feature type="signal peptide" evidence="4">
    <location>
        <begin position="1"/>
        <end position="20"/>
    </location>
</feature>
<dbReference type="Gene3D" id="1.25.40.20">
    <property type="entry name" value="Ankyrin repeat-containing domain"/>
    <property type="match status" value="1"/>
</dbReference>
<keyword evidence="6" id="KW-1185">Reference proteome</keyword>
<keyword evidence="1" id="KW-0677">Repeat</keyword>
<keyword evidence="4" id="KW-0732">Signal</keyword>
<dbReference type="PROSITE" id="PS50297">
    <property type="entry name" value="ANK_REP_REGION"/>
    <property type="match status" value="1"/>
</dbReference>
<dbReference type="PANTHER" id="PTHR24188">
    <property type="entry name" value="ANKYRIN REPEAT PROTEIN"/>
    <property type="match status" value="1"/>
</dbReference>
<evidence type="ECO:0000313" key="6">
    <source>
        <dbReference type="Proteomes" id="UP001290861"/>
    </source>
</evidence>
<accession>A0ABU5MZZ5</accession>
<dbReference type="PANTHER" id="PTHR24188:SF29">
    <property type="entry name" value="GH09064P"/>
    <property type="match status" value="1"/>
</dbReference>
<dbReference type="Pfam" id="PF12796">
    <property type="entry name" value="Ank_2"/>
    <property type="match status" value="1"/>
</dbReference>
<keyword evidence="2 3" id="KW-0040">ANK repeat</keyword>
<feature type="repeat" description="ANK" evidence="3">
    <location>
        <begin position="525"/>
        <end position="557"/>
    </location>
</feature>
<evidence type="ECO:0000256" key="2">
    <source>
        <dbReference type="ARBA" id="ARBA00023043"/>
    </source>
</evidence>
<evidence type="ECO:0000256" key="3">
    <source>
        <dbReference type="PROSITE-ProRule" id="PRU00023"/>
    </source>
</evidence>
<proteinExistence type="predicted"/>
<dbReference type="SMART" id="SM00248">
    <property type="entry name" value="ANK"/>
    <property type="match status" value="4"/>
</dbReference>
<dbReference type="SUPFAM" id="SSF48403">
    <property type="entry name" value="Ankyrin repeat"/>
    <property type="match status" value="1"/>
</dbReference>
<dbReference type="PROSITE" id="PS51257">
    <property type="entry name" value="PROKAR_LIPOPROTEIN"/>
    <property type="match status" value="1"/>
</dbReference>
<feature type="repeat" description="ANK" evidence="3">
    <location>
        <begin position="492"/>
        <end position="524"/>
    </location>
</feature>
<dbReference type="Proteomes" id="UP001290861">
    <property type="component" value="Unassembled WGS sequence"/>
</dbReference>
<comment type="caution">
    <text evidence="5">The sequence shown here is derived from an EMBL/GenBank/DDBJ whole genome shotgun (WGS) entry which is preliminary data.</text>
</comment>
<organism evidence="5 6">
    <name type="scientific">Pontiella agarivorans</name>
    <dbReference type="NCBI Taxonomy" id="3038953"/>
    <lineage>
        <taxon>Bacteria</taxon>
        <taxon>Pseudomonadati</taxon>
        <taxon>Kiritimatiellota</taxon>
        <taxon>Kiritimatiellia</taxon>
        <taxon>Kiritimatiellales</taxon>
        <taxon>Pontiellaceae</taxon>
        <taxon>Pontiella</taxon>
    </lineage>
</organism>
<reference evidence="5 6" key="1">
    <citation type="journal article" date="2024" name="Appl. Environ. Microbiol.">
        <title>Pontiella agarivorans sp. nov., a novel marine anaerobic bacterium capable of degrading macroalgal polysaccharides and fixing nitrogen.</title>
        <authorList>
            <person name="Liu N."/>
            <person name="Kivenson V."/>
            <person name="Peng X."/>
            <person name="Cui Z."/>
            <person name="Lankiewicz T.S."/>
            <person name="Gosselin K.M."/>
            <person name="English C.J."/>
            <person name="Blair E.M."/>
            <person name="O'Malley M.A."/>
            <person name="Valentine D.L."/>
        </authorList>
    </citation>
    <scope>NUCLEOTIDE SEQUENCE [LARGE SCALE GENOMIC DNA]</scope>
    <source>
        <strain evidence="5 6">NLcol2</strain>
    </source>
</reference>
<evidence type="ECO:0000256" key="4">
    <source>
        <dbReference type="SAM" id="SignalP"/>
    </source>
</evidence>
<dbReference type="InterPro" id="IPR002110">
    <property type="entry name" value="Ankyrin_rpt"/>
</dbReference>
<evidence type="ECO:0000313" key="5">
    <source>
        <dbReference type="EMBL" id="MDZ8119744.1"/>
    </source>
</evidence>
<dbReference type="EMBL" id="JARVCO010000012">
    <property type="protein sequence ID" value="MDZ8119744.1"/>
    <property type="molecule type" value="Genomic_DNA"/>
</dbReference>
<dbReference type="InterPro" id="IPR036770">
    <property type="entry name" value="Ankyrin_rpt-contain_sf"/>
</dbReference>
<sequence length="600" mass="68333">MMIRLLPLLFLLLLSGCSMQEPADTSDPAASKKWIAHCLKEAGKTSGTMKASWLVNAYEFAKKADLVSAQEEQIPQQVLQLGRQTKNFSAFNWAIDHGAEPPVQFGDLLAYRELGREWRDKVVQHDPDTLPVFMSLAVDQYDRKFFREHAAEFMKYDFDVPQPLEKTEFRIRYRRFLGVQLQEALDKQDEEKIRFFISVTPKLENVSYLDKAARESMQATGDFVLQTLKDDALLLHMLELNWPLNPIDFSNPVLSEEFLEAYRAKPEYVIRTQGLEEWDGPMSPEEARFLTTLPEEAWALLPKLHFDELTEESVKMVDTDAAARVIAFKAAQKPLTQADYNELVNWALMHGNKSVFEFVIRESGELDLFNIDFAALAENQKLFEMYAPKIMSHIYYTLDTEPREDGVTIGNIKRVFGAKNEKAGLWLVHKYDLSEPWAKATEGQTLLMDVCEMGNLLATRYLVEKRGENVRQQTGYTQMQVTMFGNTKPTEGKLSPIFFAAKSGNSELIKYLVSKGANVNARSNYRATPLMYAVSAGKVGAVKTLIGLHADVNAEMNPNLQNMDLRELGIYHEISNPYRRAMSTHNEEIQRILRAAGGRP</sequence>
<dbReference type="RefSeq" id="WP_322609527.1">
    <property type="nucleotide sequence ID" value="NZ_JARVCO010000012.1"/>
</dbReference>
<name>A0ABU5MZZ5_9BACT</name>
<feature type="chain" id="PRO_5046040639" evidence="4">
    <location>
        <begin position="21"/>
        <end position="600"/>
    </location>
</feature>
<evidence type="ECO:0000256" key="1">
    <source>
        <dbReference type="ARBA" id="ARBA00022737"/>
    </source>
</evidence>